<dbReference type="HOGENOM" id="CLU_2184709_0_0_1"/>
<name>R0KTI7_NOSB1</name>
<accession>R0KTI7</accession>
<dbReference type="Proteomes" id="UP000016927">
    <property type="component" value="Unassembled WGS sequence"/>
</dbReference>
<evidence type="ECO:0000313" key="2">
    <source>
        <dbReference type="Proteomes" id="UP000016927"/>
    </source>
</evidence>
<gene>
    <name evidence="1" type="ORF">NBO_66g0002</name>
</gene>
<dbReference type="VEuPathDB" id="MicrosporidiaDB:NBO_66g0002"/>
<dbReference type="EMBL" id="KB908974">
    <property type="protein sequence ID" value="EOB13542.1"/>
    <property type="molecule type" value="Genomic_DNA"/>
</dbReference>
<protein>
    <submittedName>
        <fullName evidence="1">Uncharacterized protein</fullName>
    </submittedName>
</protein>
<reference evidence="1 2" key="1">
    <citation type="journal article" date="2013" name="BMC Genomics">
        <title>Comparative genomics of parasitic silkworm microsporidia reveal an association between genome expansion and host adaptation.</title>
        <authorList>
            <person name="Pan G."/>
            <person name="Xu J."/>
            <person name="Li T."/>
            <person name="Xia Q."/>
            <person name="Liu S.L."/>
            <person name="Zhang G."/>
            <person name="Li S."/>
            <person name="Li C."/>
            <person name="Liu H."/>
            <person name="Yang L."/>
            <person name="Liu T."/>
            <person name="Zhang X."/>
            <person name="Wu Z."/>
            <person name="Fan W."/>
            <person name="Dang X."/>
            <person name="Xiang H."/>
            <person name="Tao M."/>
            <person name="Li Y."/>
            <person name="Hu J."/>
            <person name="Li Z."/>
            <person name="Lin L."/>
            <person name="Luo J."/>
            <person name="Geng L."/>
            <person name="Wang L."/>
            <person name="Long M."/>
            <person name="Wan Y."/>
            <person name="He N."/>
            <person name="Zhang Z."/>
            <person name="Lu C."/>
            <person name="Keeling P.J."/>
            <person name="Wang J."/>
            <person name="Xiang Z."/>
            <person name="Zhou Z."/>
        </authorList>
    </citation>
    <scope>NUCLEOTIDE SEQUENCE [LARGE SCALE GENOMIC DNA]</scope>
    <source>
        <strain evidence="2">CQ1 / CVCC 102059</strain>
    </source>
</reference>
<keyword evidence="2" id="KW-1185">Reference proteome</keyword>
<proteinExistence type="predicted"/>
<organism evidence="1 2">
    <name type="scientific">Nosema bombycis (strain CQ1 / CVCC 102059)</name>
    <name type="common">Microsporidian parasite</name>
    <name type="synonym">Pebrine of silkworm</name>
    <dbReference type="NCBI Taxonomy" id="578461"/>
    <lineage>
        <taxon>Eukaryota</taxon>
        <taxon>Fungi</taxon>
        <taxon>Fungi incertae sedis</taxon>
        <taxon>Microsporidia</taxon>
        <taxon>Nosematidae</taxon>
        <taxon>Nosema</taxon>
    </lineage>
</organism>
<sequence>MNKLLFITILERIASSFEKKKNKYCLNYRLLQENNYPDCIIKLSNESRIKIKSNLEESKESLHLTNSKRKTYRVIFPKSIKDTDVNYALSDMTSVKISSTEDPKNEFCL</sequence>
<dbReference type="AlphaFoldDB" id="R0KTI7"/>
<evidence type="ECO:0000313" key="1">
    <source>
        <dbReference type="EMBL" id="EOB13542.1"/>
    </source>
</evidence>